<dbReference type="EMBL" id="FNBE01000014">
    <property type="protein sequence ID" value="SDG71932.1"/>
    <property type="molecule type" value="Genomic_DNA"/>
</dbReference>
<gene>
    <name evidence="1" type="ORF">SAMN05216377_114142</name>
</gene>
<protein>
    <submittedName>
        <fullName evidence="1">Uncharacterized protein</fullName>
    </submittedName>
</protein>
<name>A0A1G7WIZ7_PSEOR</name>
<proteinExistence type="predicted"/>
<keyword evidence="2" id="KW-1185">Reference proteome</keyword>
<dbReference type="AlphaFoldDB" id="A0A1G7WIZ7"/>
<evidence type="ECO:0000313" key="2">
    <source>
        <dbReference type="Proteomes" id="UP000198967"/>
    </source>
</evidence>
<organism evidence="1 2">
    <name type="scientific">Pseudonocardia oroxyli</name>
    <dbReference type="NCBI Taxonomy" id="366584"/>
    <lineage>
        <taxon>Bacteria</taxon>
        <taxon>Bacillati</taxon>
        <taxon>Actinomycetota</taxon>
        <taxon>Actinomycetes</taxon>
        <taxon>Pseudonocardiales</taxon>
        <taxon>Pseudonocardiaceae</taxon>
        <taxon>Pseudonocardia</taxon>
    </lineage>
</organism>
<evidence type="ECO:0000313" key="1">
    <source>
        <dbReference type="EMBL" id="SDG71932.1"/>
    </source>
</evidence>
<accession>A0A1G7WIZ7</accession>
<dbReference type="Proteomes" id="UP000198967">
    <property type="component" value="Unassembled WGS sequence"/>
</dbReference>
<sequence length="81" mass="8713">MLSAHALRAGLALSDMSITDLWLAAVALGATMTLDDLAATVALQREPAGLEHDMVAAALNDWFVDHWGRQPVAYSDELRPP</sequence>
<reference evidence="1 2" key="1">
    <citation type="submission" date="2016-10" db="EMBL/GenBank/DDBJ databases">
        <authorList>
            <person name="de Groot N.N."/>
        </authorList>
    </citation>
    <scope>NUCLEOTIDE SEQUENCE [LARGE SCALE GENOMIC DNA]</scope>
    <source>
        <strain evidence="1 2">CGMCC 4.3143</strain>
    </source>
</reference>